<dbReference type="AlphaFoldDB" id="A0AAU7VNF8"/>
<dbReference type="CDD" id="cd00093">
    <property type="entry name" value="HTH_XRE"/>
    <property type="match status" value="1"/>
</dbReference>
<dbReference type="RefSeq" id="WP_350344215.1">
    <property type="nucleotide sequence ID" value="NZ_CP158367.1"/>
</dbReference>
<reference evidence="2" key="1">
    <citation type="journal article" date="2013" name="Extremophiles">
        <title>Proteinivorax tanatarense gen. nov., sp. nov., an anaerobic, haloalkaliphilic, proteolytic bacterium isolated from a decaying algal bloom, and proposal of Proteinivoraceae fam. nov.</title>
        <authorList>
            <person name="Kevbrin V."/>
            <person name="Boltyanskaya Y."/>
            <person name="Zhilina T."/>
            <person name="Kolganova T."/>
            <person name="Lavrentjeva E."/>
            <person name="Kuznetsov B."/>
        </authorList>
    </citation>
    <scope>NUCLEOTIDE SEQUENCE</scope>
    <source>
        <strain evidence="2">Z-910T</strain>
    </source>
</reference>
<dbReference type="Pfam" id="PF01381">
    <property type="entry name" value="HTH_3"/>
    <property type="match status" value="1"/>
</dbReference>
<dbReference type="SUPFAM" id="SSF47413">
    <property type="entry name" value="lambda repressor-like DNA-binding domains"/>
    <property type="match status" value="1"/>
</dbReference>
<dbReference type="PANTHER" id="PTHR37038:SF14">
    <property type="entry name" value="TRANSCRIPTIONAL ACTIVATOR"/>
    <property type="match status" value="1"/>
</dbReference>
<evidence type="ECO:0000259" key="1">
    <source>
        <dbReference type="PROSITE" id="PS50943"/>
    </source>
</evidence>
<dbReference type="SMART" id="SM00530">
    <property type="entry name" value="HTH_XRE"/>
    <property type="match status" value="1"/>
</dbReference>
<organism evidence="2">
    <name type="scientific">Proteinivorax tanatarense</name>
    <dbReference type="NCBI Taxonomy" id="1260629"/>
    <lineage>
        <taxon>Bacteria</taxon>
        <taxon>Bacillati</taxon>
        <taxon>Bacillota</taxon>
        <taxon>Clostridia</taxon>
        <taxon>Eubacteriales</taxon>
        <taxon>Proteinivoracaceae</taxon>
        <taxon>Proteinivorax</taxon>
    </lineage>
</organism>
<proteinExistence type="predicted"/>
<dbReference type="PANTHER" id="PTHR37038">
    <property type="entry name" value="TRANSCRIPTIONAL REGULATOR-RELATED"/>
    <property type="match status" value="1"/>
</dbReference>
<evidence type="ECO:0000313" key="2">
    <source>
        <dbReference type="EMBL" id="XBX75471.1"/>
    </source>
</evidence>
<accession>A0AAU7VNF8</accession>
<dbReference type="PROSITE" id="PS50943">
    <property type="entry name" value="HTH_CROC1"/>
    <property type="match status" value="1"/>
</dbReference>
<dbReference type="EMBL" id="CP158367">
    <property type="protein sequence ID" value="XBX75471.1"/>
    <property type="molecule type" value="Genomic_DNA"/>
</dbReference>
<feature type="domain" description="HTH cro/C1-type" evidence="1">
    <location>
        <begin position="12"/>
        <end position="66"/>
    </location>
</feature>
<dbReference type="InterPro" id="IPR011990">
    <property type="entry name" value="TPR-like_helical_dom_sf"/>
</dbReference>
<dbReference type="SUPFAM" id="SSF48452">
    <property type="entry name" value="TPR-like"/>
    <property type="match status" value="1"/>
</dbReference>
<dbReference type="InterPro" id="IPR001387">
    <property type="entry name" value="Cro/C1-type_HTH"/>
</dbReference>
<dbReference type="InterPro" id="IPR053163">
    <property type="entry name" value="HTH-type_regulator_Rgg"/>
</dbReference>
<dbReference type="Gene3D" id="1.25.40.10">
    <property type="entry name" value="Tetratricopeptide repeat domain"/>
    <property type="match status" value="1"/>
</dbReference>
<sequence>MLYNLSLFGEQVRLLRKRQEYSQSIISEKTCINIETLRKIENGKVIPRLDTLEALSIALKEDITALLLKYRLDDYTLFNNIKHLLELKLDRNEYETLSTVIDDLNKLKPLVNNDYYKIQIQHIYCFIEGAMLYKVHNDPQNAYTKLINALKINNQEFTMKRYKAYIYSSIELRILMNIAFVTNDLGNTTSYLEIIQFCFDSVDLENRLYPKLCHNLATAYKRNNDYIKALKYANLGIKYCKKNNQFSGLHILYYGKGVIEHYLDDPEYVSSVKKAIFICELLDYKKVRKKILKNCREFLKCEYDFEKHSIT</sequence>
<dbReference type="InterPro" id="IPR010982">
    <property type="entry name" value="Lambda_DNA-bd_dom_sf"/>
</dbReference>
<name>A0AAU7VNF8_9FIRM</name>
<protein>
    <submittedName>
        <fullName evidence="2">Helix-turn-helix domain-containing protein</fullName>
    </submittedName>
</protein>
<reference evidence="2" key="2">
    <citation type="submission" date="2024-06" db="EMBL/GenBank/DDBJ databases">
        <authorList>
            <person name="Petrova K.O."/>
            <person name="Toshchakov S.V."/>
            <person name="Boltjanskaja Y.V."/>
            <person name="Kevbrin V."/>
        </authorList>
    </citation>
    <scope>NUCLEOTIDE SEQUENCE</scope>
    <source>
        <strain evidence="2">Z-910T</strain>
    </source>
</reference>
<gene>
    <name evidence="2" type="ORF">PRVXT_000598</name>
</gene>
<dbReference type="GO" id="GO:0003677">
    <property type="term" value="F:DNA binding"/>
    <property type="evidence" value="ECO:0007669"/>
    <property type="project" value="InterPro"/>
</dbReference>